<organism evidence="3 4">
    <name type="scientific">Amycolatopsis tucumanensis</name>
    <dbReference type="NCBI Taxonomy" id="401106"/>
    <lineage>
        <taxon>Bacteria</taxon>
        <taxon>Bacillati</taxon>
        <taxon>Actinomycetota</taxon>
        <taxon>Actinomycetes</taxon>
        <taxon>Pseudonocardiales</taxon>
        <taxon>Pseudonocardiaceae</taxon>
        <taxon>Amycolatopsis</taxon>
    </lineage>
</organism>
<proteinExistence type="predicted"/>
<dbReference type="InterPro" id="IPR013595">
    <property type="entry name" value="Pept_S33_TAP-like_C"/>
</dbReference>
<dbReference type="Pfam" id="PF00561">
    <property type="entry name" value="Abhydrolase_1"/>
    <property type="match status" value="1"/>
</dbReference>
<dbReference type="InterPro" id="IPR000073">
    <property type="entry name" value="AB_hydrolase_1"/>
</dbReference>
<dbReference type="InterPro" id="IPR029058">
    <property type="entry name" value="AB_hydrolase_fold"/>
</dbReference>
<comment type="caution">
    <text evidence="3">The sequence shown here is derived from an EMBL/GenBank/DDBJ whole genome shotgun (WGS) entry which is preliminary data.</text>
</comment>
<dbReference type="PANTHER" id="PTHR46438">
    <property type="entry name" value="ALPHA/BETA-HYDROLASES SUPERFAMILY PROTEIN"/>
    <property type="match status" value="1"/>
</dbReference>
<dbReference type="RefSeq" id="WP_237334581.1">
    <property type="nucleotide sequence ID" value="NZ_BAABCM010000001.1"/>
</dbReference>
<protein>
    <submittedName>
        <fullName evidence="3">Uncharacterized protein</fullName>
    </submittedName>
</protein>
<feature type="domain" description="AB hydrolase-1" evidence="1">
    <location>
        <begin position="58"/>
        <end position="170"/>
    </location>
</feature>
<evidence type="ECO:0000259" key="2">
    <source>
        <dbReference type="Pfam" id="PF08386"/>
    </source>
</evidence>
<gene>
    <name evidence="3" type="ORF">GCM10022380_10320</name>
</gene>
<dbReference type="Proteomes" id="UP001501624">
    <property type="component" value="Unassembled WGS sequence"/>
</dbReference>
<dbReference type="SUPFAM" id="SSF53474">
    <property type="entry name" value="alpha/beta-Hydrolases"/>
    <property type="match status" value="1"/>
</dbReference>
<name>A0ABP7HLH4_9PSEU</name>
<evidence type="ECO:0000259" key="1">
    <source>
        <dbReference type="Pfam" id="PF00561"/>
    </source>
</evidence>
<feature type="domain" description="Peptidase S33 tripeptidyl aminopeptidase-like C-terminal" evidence="2">
    <location>
        <begin position="208"/>
        <end position="268"/>
    </location>
</feature>
<accession>A0ABP7HLH4</accession>
<evidence type="ECO:0000313" key="3">
    <source>
        <dbReference type="EMBL" id="GAA3795261.1"/>
    </source>
</evidence>
<dbReference type="Pfam" id="PF08386">
    <property type="entry name" value="Abhydrolase_4"/>
    <property type="match status" value="1"/>
</dbReference>
<dbReference type="Gene3D" id="3.40.50.1820">
    <property type="entry name" value="alpha/beta hydrolase"/>
    <property type="match status" value="1"/>
</dbReference>
<reference evidence="4" key="1">
    <citation type="journal article" date="2019" name="Int. J. Syst. Evol. Microbiol.">
        <title>The Global Catalogue of Microorganisms (GCM) 10K type strain sequencing project: providing services to taxonomists for standard genome sequencing and annotation.</title>
        <authorList>
            <consortium name="The Broad Institute Genomics Platform"/>
            <consortium name="The Broad Institute Genome Sequencing Center for Infectious Disease"/>
            <person name="Wu L."/>
            <person name="Ma J."/>
        </authorList>
    </citation>
    <scope>NUCLEOTIDE SEQUENCE [LARGE SCALE GENOMIC DNA]</scope>
    <source>
        <strain evidence="4">JCM 17017</strain>
    </source>
</reference>
<sequence>MSSTSTEPRRLGPAGLACLVTGSGPPLVFLPGLGPHHRPPAGLDRRFQLAQVRPFARRRRVWWVQRRENLPAGTTMASIAADYAAAIRQRFGGPVDLAGSSTGGSVALQLAADHPDVVRRVVLLSSACRLGDGGRTVQRELAAAVRAGRRRRAGALMFATLAGGPVAHRALAAAGRLLGPAMLRGDCADMLTVIDAEDAFDLTARLPAIAAPVLVVGGGRDRFYGAAVFRETADGLPNGRLLLHPRLGHVAAQSAKATVAAVDRFLAEPPG</sequence>
<keyword evidence="4" id="KW-1185">Reference proteome</keyword>
<dbReference type="PRINTS" id="PR00111">
    <property type="entry name" value="ABHYDROLASE"/>
</dbReference>
<dbReference type="EMBL" id="BAABCM010000001">
    <property type="protein sequence ID" value="GAA3795261.1"/>
    <property type="molecule type" value="Genomic_DNA"/>
</dbReference>
<evidence type="ECO:0000313" key="4">
    <source>
        <dbReference type="Proteomes" id="UP001501624"/>
    </source>
</evidence>
<dbReference type="PANTHER" id="PTHR46438:SF2">
    <property type="entry name" value="ALPHA_BETA-HYDROLASES SUPERFAMILY PROTEIN"/>
    <property type="match status" value="1"/>
</dbReference>